<dbReference type="PATRIC" id="fig|28128.5.peg.2879"/>
<evidence type="ECO:0000313" key="2">
    <source>
        <dbReference type="EMBL" id="KXA31943.1"/>
    </source>
</evidence>
<dbReference type="EMBL" id="LRQG01000263">
    <property type="protein sequence ID" value="KXA31943.1"/>
    <property type="molecule type" value="Genomic_DNA"/>
</dbReference>
<name>A0A133PSX0_9BACT</name>
<accession>A0A133PSX0</accession>
<dbReference type="STRING" id="28128.HMPREF3226_02794"/>
<gene>
    <name evidence="2" type="ORF">HMPREF3226_02794</name>
</gene>
<feature type="region of interest" description="Disordered" evidence="1">
    <location>
        <begin position="23"/>
        <end position="45"/>
    </location>
</feature>
<comment type="caution">
    <text evidence="2">The sequence shown here is derived from an EMBL/GenBank/DDBJ whole genome shotgun (WGS) entry which is preliminary data.</text>
</comment>
<evidence type="ECO:0000313" key="3">
    <source>
        <dbReference type="Proteomes" id="UP000070533"/>
    </source>
</evidence>
<dbReference type="Proteomes" id="UP000070533">
    <property type="component" value="Unassembled WGS sequence"/>
</dbReference>
<protein>
    <submittedName>
        <fullName evidence="2">Uncharacterized protein</fullName>
    </submittedName>
</protein>
<dbReference type="AlphaFoldDB" id="A0A133PSX0"/>
<keyword evidence="3" id="KW-1185">Reference proteome</keyword>
<proteinExistence type="predicted"/>
<organism evidence="2 3">
    <name type="scientific">Prevotella corporis</name>
    <dbReference type="NCBI Taxonomy" id="28128"/>
    <lineage>
        <taxon>Bacteria</taxon>
        <taxon>Pseudomonadati</taxon>
        <taxon>Bacteroidota</taxon>
        <taxon>Bacteroidia</taxon>
        <taxon>Bacteroidales</taxon>
        <taxon>Prevotellaceae</taxon>
        <taxon>Prevotella</taxon>
    </lineage>
</organism>
<reference evidence="3" key="1">
    <citation type="submission" date="2016-01" db="EMBL/GenBank/DDBJ databases">
        <authorList>
            <person name="Mitreva M."/>
            <person name="Pepin K.H."/>
            <person name="Mihindukulasuriya K.A."/>
            <person name="Fulton R."/>
            <person name="Fronick C."/>
            <person name="O'Laughlin M."/>
            <person name="Miner T."/>
            <person name="Herter B."/>
            <person name="Rosa B.A."/>
            <person name="Cordes M."/>
            <person name="Tomlinson C."/>
            <person name="Wollam A."/>
            <person name="Palsikar V.B."/>
            <person name="Mardis E.R."/>
            <person name="Wilson R.K."/>
        </authorList>
    </citation>
    <scope>NUCLEOTIDE SEQUENCE [LARGE SCALE GENOMIC DNA]</scope>
    <source>
        <strain evidence="3">MJR7716</strain>
    </source>
</reference>
<evidence type="ECO:0000256" key="1">
    <source>
        <dbReference type="SAM" id="MobiDB-lite"/>
    </source>
</evidence>
<sequence length="45" mass="4874">MAISKQTSLEPCLTTPSWGINRTTDLCRPSPRSVNSEGHGAIFGR</sequence>